<dbReference type="Pfam" id="PF12796">
    <property type="entry name" value="Ank_2"/>
    <property type="match status" value="3"/>
</dbReference>
<evidence type="ECO:0000256" key="8">
    <source>
        <dbReference type="ARBA" id="ARBA00022737"/>
    </source>
</evidence>
<feature type="compositionally biased region" description="Polar residues" evidence="13">
    <location>
        <begin position="564"/>
        <end position="593"/>
    </location>
</feature>
<feature type="region of interest" description="Disordered" evidence="13">
    <location>
        <begin position="639"/>
        <end position="793"/>
    </location>
</feature>
<dbReference type="SMART" id="SM00248">
    <property type="entry name" value="ANK"/>
    <property type="match status" value="11"/>
</dbReference>
<evidence type="ECO:0000256" key="3">
    <source>
        <dbReference type="ARBA" id="ARBA00022483"/>
    </source>
</evidence>
<keyword evidence="6" id="KW-0800">Toxin</keyword>
<dbReference type="GO" id="GO:0005576">
    <property type="term" value="C:extracellular region"/>
    <property type="evidence" value="ECO:0007669"/>
    <property type="project" value="UniProtKB-SubCell"/>
</dbReference>
<dbReference type="InterPro" id="IPR036770">
    <property type="entry name" value="Ankyrin_rpt-contain_sf"/>
</dbReference>
<feature type="compositionally biased region" description="Polar residues" evidence="13">
    <location>
        <begin position="745"/>
        <end position="755"/>
    </location>
</feature>
<dbReference type="SUPFAM" id="SSF48403">
    <property type="entry name" value="Ankyrin repeat"/>
    <property type="match status" value="1"/>
</dbReference>
<dbReference type="PROSITE" id="PS50297">
    <property type="entry name" value="ANK_REP_REGION"/>
    <property type="match status" value="4"/>
</dbReference>
<feature type="region of interest" description="Disordered" evidence="13">
    <location>
        <begin position="561"/>
        <end position="611"/>
    </location>
</feature>
<dbReference type="PROSITE" id="PS51257">
    <property type="entry name" value="PROKAR_LIPOPROTEIN"/>
    <property type="match status" value="1"/>
</dbReference>
<feature type="repeat" description="ANK" evidence="12">
    <location>
        <begin position="85"/>
        <end position="117"/>
    </location>
</feature>
<comment type="subcellular location">
    <subcellularLocation>
        <location evidence="2">Secreted</location>
    </subcellularLocation>
    <subcellularLocation>
        <location evidence="1">Target cell membrane</location>
    </subcellularLocation>
</comment>
<evidence type="ECO:0000256" key="6">
    <source>
        <dbReference type="ARBA" id="ARBA00022656"/>
    </source>
</evidence>
<evidence type="ECO:0000256" key="2">
    <source>
        <dbReference type="ARBA" id="ARBA00004613"/>
    </source>
</evidence>
<name>A0A8X6M6P7_NEPPI</name>
<evidence type="ECO:0000256" key="12">
    <source>
        <dbReference type="PROSITE-ProRule" id="PRU00023"/>
    </source>
</evidence>
<feature type="repeat" description="ANK" evidence="12">
    <location>
        <begin position="374"/>
        <end position="406"/>
    </location>
</feature>
<accession>A0A8X6M6P7</accession>
<keyword evidence="15" id="KW-1185">Reference proteome</keyword>
<feature type="repeat" description="ANK" evidence="12">
    <location>
        <begin position="340"/>
        <end position="373"/>
    </location>
</feature>
<dbReference type="OrthoDB" id="10258888at2759"/>
<feature type="compositionally biased region" description="Basic and acidic residues" evidence="13">
    <location>
        <begin position="781"/>
        <end position="791"/>
    </location>
</feature>
<evidence type="ECO:0000256" key="10">
    <source>
        <dbReference type="ARBA" id="ARBA00023043"/>
    </source>
</evidence>
<keyword evidence="7" id="KW-0528">Neurotoxin</keyword>
<keyword evidence="4" id="KW-0964">Secreted</keyword>
<dbReference type="PANTHER" id="PTHR24166:SF48">
    <property type="entry name" value="PROTEIN VAPYRIN"/>
    <property type="match status" value="1"/>
</dbReference>
<evidence type="ECO:0000256" key="5">
    <source>
        <dbReference type="ARBA" id="ARBA00022537"/>
    </source>
</evidence>
<organism evidence="14 15">
    <name type="scientific">Nephila pilipes</name>
    <name type="common">Giant wood spider</name>
    <name type="synonym">Nephila maculata</name>
    <dbReference type="NCBI Taxonomy" id="299642"/>
    <lineage>
        <taxon>Eukaryota</taxon>
        <taxon>Metazoa</taxon>
        <taxon>Ecdysozoa</taxon>
        <taxon>Arthropoda</taxon>
        <taxon>Chelicerata</taxon>
        <taxon>Arachnida</taxon>
        <taxon>Araneae</taxon>
        <taxon>Araneomorphae</taxon>
        <taxon>Entelegynae</taxon>
        <taxon>Araneoidea</taxon>
        <taxon>Nephilidae</taxon>
        <taxon>Nephila</taxon>
    </lineage>
</organism>
<keyword evidence="5" id="KW-1052">Target cell membrane</keyword>
<keyword evidence="3" id="KW-0268">Exocytosis</keyword>
<dbReference type="AlphaFoldDB" id="A0A8X6M6P7"/>
<evidence type="ECO:0000256" key="1">
    <source>
        <dbReference type="ARBA" id="ARBA00004175"/>
    </source>
</evidence>
<keyword evidence="8" id="KW-0677">Repeat</keyword>
<dbReference type="GO" id="GO:0044218">
    <property type="term" value="C:other organism cell membrane"/>
    <property type="evidence" value="ECO:0007669"/>
    <property type="project" value="UniProtKB-KW"/>
</dbReference>
<keyword evidence="9" id="KW-0638">Presynaptic neurotoxin</keyword>
<dbReference type="GO" id="GO:0006887">
    <property type="term" value="P:exocytosis"/>
    <property type="evidence" value="ECO:0007669"/>
    <property type="project" value="UniProtKB-KW"/>
</dbReference>
<feature type="repeat" description="ANK" evidence="12">
    <location>
        <begin position="274"/>
        <end position="306"/>
    </location>
</feature>
<dbReference type="EMBL" id="BMAW01041679">
    <property type="protein sequence ID" value="GFS30208.1"/>
    <property type="molecule type" value="Genomic_DNA"/>
</dbReference>
<keyword evidence="11" id="KW-1053">Target membrane</keyword>
<gene>
    <name evidence="14" type="ORF">NPIL_14022</name>
</gene>
<feature type="compositionally biased region" description="Basic and acidic residues" evidence="13">
    <location>
        <begin position="639"/>
        <end position="650"/>
    </location>
</feature>
<feature type="repeat" description="ANK" evidence="12">
    <location>
        <begin position="240"/>
        <end position="273"/>
    </location>
</feature>
<dbReference type="InterPro" id="IPR050889">
    <property type="entry name" value="Dendritic_Spine_Reg/Scaffold"/>
</dbReference>
<proteinExistence type="predicted"/>
<evidence type="ECO:0000313" key="15">
    <source>
        <dbReference type="Proteomes" id="UP000887013"/>
    </source>
</evidence>
<sequence length="1208" mass="135625">MELRRTNRSIHQRSLSPSHTSLMLACQQEAKEDVRSILERQPGAALQRDRTGKTALHYCAENVDVDCASRVLAAAPSLLNVADDEGYTPLHLAVISGNQSMVKYLLTKGADSRAVDSEKHSCVHWATVSGDLECLDLLINAGGDPSTPDIHGAYPVHYAAQMCGPNSEMGNDVRVGLLVLKKLLSRGVDVAVTDRDGRPPLLWAASGETRASKTYCPSGSSDAILALVKMGADVNAVDQDGLTALHCAASRGHVDCLETLITLCGAQVDKVDESGCSALFYAVTLGHADCTNLLLTFGSLANRQDNKGRTPAHCGAAKGQLETLKILNHHKANLWMRNSKGDMPLHEAVQSGRKDLVEWLLLQHQGSVNVSNSNGRTPLHIAAITNNVDMCKVLMDYGAFINPVMKNSKNQLLTPLDAALHRGNRGCAKYLNLHGALPASKLLEKREYNRFTEAHLSNSSELSPNAKKSLVRDTSAQTELHLRDVDIQARVDLKSASASANLSRGPTPIGATYARKNFRCTAAEGAGKPIIAKVYVHTKRSKIRRMTRKPTAYRRDCLGEKLSVGTQHRPSVSFQDSDNRASTNVGEAETPQQTDHEKEVPSRKASQPVLYEERFQSVPEEIAEMEQIEDQEKIVEEEVADDRYDPEPDTGHYGPEPESGHCDQEPDIDQYDQTPGVDQYIQEPDDSHYDQEQVTGQNDQEESHHEEEANDDNPDKEEDRSQLLSVEQRRRSSLRTQEYDLENHSPLSSIRSLESTIKDSGFSDDVDRGHQPSSSEDDDDRGGYSDSENKYGRRRSRRHIARYVVSSGAAETFRLEEDDEEDKVVVKPRSSSLPHMRKKEEQFETCPRLLNRPTITKEVQRSLKKYQMERRLFYELQELKRKQITSSLLEEREVVQKMVDRFRNHVLSPYMSDFQGPLTFHAFEKYLYEQLRKLSMGGKIPKPKAVTKELPERIYFGTSSRKNSRRSRELCMCETHKCHHNTHVEDSGSRIPSLPHITKTAPIIKHKDFKSSVNRSKSWDRLDDAPRKNLTFGTCPGKMGTIQTSNSLPSLTNPFPRRVPAALLAAISERLGPDVHPEDTIVVEMSAENIASKMRHAFTVQELQEVVSRYEEQLGRKVKPIPLESVLDPDDDGPITFEIRHGKERNVFKLPAGKLKGNKKWFLHYCLWPTGRYFLPADRESLHIDDIQWEEIRLGPRAILMLPPNFWK</sequence>
<dbReference type="InterPro" id="IPR002110">
    <property type="entry name" value="Ankyrin_rpt"/>
</dbReference>
<keyword evidence="11" id="KW-0472">Membrane</keyword>
<dbReference type="PANTHER" id="PTHR24166">
    <property type="entry name" value="ROLLING PEBBLES, ISOFORM B"/>
    <property type="match status" value="1"/>
</dbReference>
<keyword evidence="10 12" id="KW-0040">ANK repeat</keyword>
<evidence type="ECO:0000256" key="9">
    <source>
        <dbReference type="ARBA" id="ARBA00023028"/>
    </source>
</evidence>
<dbReference type="GO" id="GO:0044231">
    <property type="term" value="C:host cell presynaptic membrane"/>
    <property type="evidence" value="ECO:0007669"/>
    <property type="project" value="UniProtKB-KW"/>
</dbReference>
<evidence type="ECO:0000313" key="14">
    <source>
        <dbReference type="EMBL" id="GFS30208.1"/>
    </source>
</evidence>
<comment type="caution">
    <text evidence="14">The sequence shown here is derived from an EMBL/GenBank/DDBJ whole genome shotgun (WGS) entry which is preliminary data.</text>
</comment>
<dbReference type="Proteomes" id="UP000887013">
    <property type="component" value="Unassembled WGS sequence"/>
</dbReference>
<dbReference type="PROSITE" id="PS50088">
    <property type="entry name" value="ANK_REPEAT"/>
    <property type="match status" value="7"/>
</dbReference>
<evidence type="ECO:0000256" key="7">
    <source>
        <dbReference type="ARBA" id="ARBA00022699"/>
    </source>
</evidence>
<dbReference type="GO" id="GO:0090729">
    <property type="term" value="F:toxin activity"/>
    <property type="evidence" value="ECO:0007669"/>
    <property type="project" value="UniProtKB-KW"/>
</dbReference>
<protein>
    <submittedName>
        <fullName evidence="14">Uncharacterized protein</fullName>
    </submittedName>
</protein>
<feature type="repeat" description="ANK" evidence="12">
    <location>
        <begin position="118"/>
        <end position="150"/>
    </location>
</feature>
<evidence type="ECO:0000256" key="13">
    <source>
        <dbReference type="SAM" id="MobiDB-lite"/>
    </source>
</evidence>
<evidence type="ECO:0000256" key="4">
    <source>
        <dbReference type="ARBA" id="ARBA00022525"/>
    </source>
</evidence>
<feature type="repeat" description="ANK" evidence="12">
    <location>
        <begin position="307"/>
        <end position="339"/>
    </location>
</feature>
<evidence type="ECO:0000256" key="11">
    <source>
        <dbReference type="ARBA" id="ARBA00023298"/>
    </source>
</evidence>
<dbReference type="Gene3D" id="1.25.40.20">
    <property type="entry name" value="Ankyrin repeat-containing domain"/>
    <property type="match status" value="3"/>
</dbReference>
<reference evidence="14" key="1">
    <citation type="submission" date="2020-08" db="EMBL/GenBank/DDBJ databases">
        <title>Multicomponent nature underlies the extraordinary mechanical properties of spider dragline silk.</title>
        <authorList>
            <person name="Kono N."/>
            <person name="Nakamura H."/>
            <person name="Mori M."/>
            <person name="Yoshida Y."/>
            <person name="Ohtoshi R."/>
            <person name="Malay A.D."/>
            <person name="Moran D.A.P."/>
            <person name="Tomita M."/>
            <person name="Numata K."/>
            <person name="Arakawa K."/>
        </authorList>
    </citation>
    <scope>NUCLEOTIDE SEQUENCE</scope>
</reference>